<name>A0ABQ3D7C0_9ACTN</name>
<feature type="region of interest" description="Disordered" evidence="1">
    <location>
        <begin position="46"/>
        <end position="80"/>
    </location>
</feature>
<dbReference type="EMBL" id="BMVN01000047">
    <property type="protein sequence ID" value="GHA62708.1"/>
    <property type="molecule type" value="Genomic_DNA"/>
</dbReference>
<dbReference type="Proteomes" id="UP000653644">
    <property type="component" value="Unassembled WGS sequence"/>
</dbReference>
<keyword evidence="3" id="KW-1185">Reference proteome</keyword>
<organism evidence="2 3">
    <name type="scientific">Streptomyces canarius</name>
    <dbReference type="NCBI Taxonomy" id="285453"/>
    <lineage>
        <taxon>Bacteria</taxon>
        <taxon>Bacillati</taxon>
        <taxon>Actinomycetota</taxon>
        <taxon>Actinomycetes</taxon>
        <taxon>Kitasatosporales</taxon>
        <taxon>Streptomycetaceae</taxon>
        <taxon>Streptomyces</taxon>
    </lineage>
</organism>
<comment type="caution">
    <text evidence="2">The sequence shown here is derived from an EMBL/GenBank/DDBJ whole genome shotgun (WGS) entry which is preliminary data.</text>
</comment>
<dbReference type="Gene3D" id="3.30.70.100">
    <property type="match status" value="1"/>
</dbReference>
<evidence type="ECO:0000256" key="1">
    <source>
        <dbReference type="SAM" id="MobiDB-lite"/>
    </source>
</evidence>
<dbReference type="RefSeq" id="WP_229917766.1">
    <property type="nucleotide sequence ID" value="NZ_BMVN01000047.1"/>
</dbReference>
<proteinExistence type="predicted"/>
<feature type="compositionally biased region" description="Basic residues" evidence="1">
    <location>
        <begin position="1"/>
        <end position="12"/>
    </location>
</feature>
<accession>A0ABQ3D7C0</accession>
<evidence type="ECO:0000313" key="2">
    <source>
        <dbReference type="EMBL" id="GHA62708.1"/>
    </source>
</evidence>
<reference evidence="3" key="1">
    <citation type="journal article" date="2019" name="Int. J. Syst. Evol. Microbiol.">
        <title>The Global Catalogue of Microorganisms (GCM) 10K type strain sequencing project: providing services to taxonomists for standard genome sequencing and annotation.</title>
        <authorList>
            <consortium name="The Broad Institute Genomics Platform"/>
            <consortium name="The Broad Institute Genome Sequencing Center for Infectious Disease"/>
            <person name="Wu L."/>
            <person name="Ma J."/>
        </authorList>
    </citation>
    <scope>NUCLEOTIDE SEQUENCE [LARGE SCALE GENOMIC DNA]</scope>
    <source>
        <strain evidence="3">JCM 4733</strain>
    </source>
</reference>
<protein>
    <recommendedName>
        <fullName evidence="4">ABM domain-containing protein</fullName>
    </recommendedName>
</protein>
<feature type="region of interest" description="Disordered" evidence="1">
    <location>
        <begin position="1"/>
        <end position="32"/>
    </location>
</feature>
<evidence type="ECO:0008006" key="4">
    <source>
        <dbReference type="Google" id="ProtNLM"/>
    </source>
</evidence>
<feature type="compositionally biased region" description="Basic and acidic residues" evidence="1">
    <location>
        <begin position="13"/>
        <end position="32"/>
    </location>
</feature>
<gene>
    <name evidence="2" type="ORF">GCM10010345_78610</name>
</gene>
<sequence>MAARLHGRRERRQPRDGGHPGQDRARFRHSADGTRALLYTEWPSGEAHQEAAEAGHDDKGHEIFAGTTGRTADPSKAVPP</sequence>
<feature type="compositionally biased region" description="Basic and acidic residues" evidence="1">
    <location>
        <begin position="47"/>
        <end position="62"/>
    </location>
</feature>
<evidence type="ECO:0000313" key="3">
    <source>
        <dbReference type="Proteomes" id="UP000653644"/>
    </source>
</evidence>